<dbReference type="Gene3D" id="2.60.120.560">
    <property type="entry name" value="Exo-inulinase, domain 1"/>
    <property type="match status" value="1"/>
</dbReference>
<protein>
    <recommendedName>
        <fullName evidence="1">3-keto-alpha-glucoside-1,2-lyase/3-keto-2-hydroxy-glucal hydratase domain-containing protein</fullName>
    </recommendedName>
</protein>
<comment type="caution">
    <text evidence="2">The sequence shown here is derived from an EMBL/GenBank/DDBJ whole genome shotgun (WGS) entry which is preliminary data.</text>
</comment>
<evidence type="ECO:0000313" key="3">
    <source>
        <dbReference type="Proteomes" id="UP000053260"/>
    </source>
</evidence>
<evidence type="ECO:0000313" key="2">
    <source>
        <dbReference type="EMBL" id="KUO14335.1"/>
    </source>
</evidence>
<name>A0A101UP57_9ACTN</name>
<dbReference type="Proteomes" id="UP000053260">
    <property type="component" value="Unassembled WGS sequence"/>
</dbReference>
<dbReference type="InterPro" id="IPR010496">
    <property type="entry name" value="AL/BT2_dom"/>
</dbReference>
<dbReference type="STRING" id="909626.AQJ91_47470"/>
<organism evidence="2 3">
    <name type="scientific">Streptomyces dysideae</name>
    <dbReference type="NCBI Taxonomy" id="909626"/>
    <lineage>
        <taxon>Bacteria</taxon>
        <taxon>Bacillati</taxon>
        <taxon>Actinomycetota</taxon>
        <taxon>Actinomycetes</taxon>
        <taxon>Kitasatosporales</taxon>
        <taxon>Streptomycetaceae</taxon>
        <taxon>Streptomyces</taxon>
    </lineage>
</organism>
<dbReference type="EMBL" id="LMXB01000158">
    <property type="protein sequence ID" value="KUO14335.1"/>
    <property type="molecule type" value="Genomic_DNA"/>
</dbReference>
<gene>
    <name evidence="2" type="ORF">AQJ91_47470</name>
</gene>
<proteinExistence type="predicted"/>
<dbReference type="GO" id="GO:0016787">
    <property type="term" value="F:hydrolase activity"/>
    <property type="evidence" value="ECO:0007669"/>
    <property type="project" value="InterPro"/>
</dbReference>
<sequence>MGDGEVVSVSLTDAFRDALASLDRAFLDDVAHGWARSALPGGQSYQRPAPLAAGQWTDCEIEVRGDTYTVRLNGAQTTVFTNTDTWRGKPANADPASGFIGLQAHTGKVGFRNIRIKEL</sequence>
<keyword evidence="3" id="KW-1185">Reference proteome</keyword>
<evidence type="ECO:0000259" key="1">
    <source>
        <dbReference type="Pfam" id="PF06439"/>
    </source>
</evidence>
<reference evidence="2 3" key="1">
    <citation type="submission" date="2015-10" db="EMBL/GenBank/DDBJ databases">
        <title>Draft genome sequence of Streptomyces sp. RV15, isolated from a marine sponge.</title>
        <authorList>
            <person name="Ruckert C."/>
            <person name="Abdelmohsen U.R."/>
            <person name="Winkler A."/>
            <person name="Hentschel U."/>
            <person name="Kalinowski J."/>
            <person name="Kampfer P."/>
            <person name="Glaeser S."/>
        </authorList>
    </citation>
    <scope>NUCLEOTIDE SEQUENCE [LARGE SCALE GENOMIC DNA]</scope>
    <source>
        <strain evidence="2 3">RV15</strain>
    </source>
</reference>
<dbReference type="Pfam" id="PF06439">
    <property type="entry name" value="3keto-disac_hyd"/>
    <property type="match status" value="1"/>
</dbReference>
<accession>A0A101UP57</accession>
<feature type="domain" description="3-keto-alpha-glucoside-1,2-lyase/3-keto-2-hydroxy-glucal hydratase" evidence="1">
    <location>
        <begin position="45"/>
        <end position="117"/>
    </location>
</feature>
<dbReference type="AlphaFoldDB" id="A0A101UP57"/>